<evidence type="ECO:0000313" key="6">
    <source>
        <dbReference type="EMBL" id="QUS37601.1"/>
    </source>
</evidence>
<keyword evidence="3 5" id="KW-1133">Transmembrane helix</keyword>
<keyword evidence="1 5" id="KW-1003">Cell membrane</keyword>
<sequence>MTAIGGETGSSARPAFSAGRFVLIVLGLLIAQAVILYAMGRLPICACGTIKLWHGVVLSSENSQHLTDWYTPSHILHGFIFYALTWLVMPRFSWMARLIVAMLIEGGWELLENSSWIIERYRAGTISLDYYGDSIVNSIADTVSMITGFLLARKLPVALTIAIALLFEILVGLHIRDNLTLNVIMLIHPFEAIRTWQAGPPII</sequence>
<gene>
    <name evidence="6" type="ORF">RPMA_01015</name>
</gene>
<accession>A0ABX8A3T5</accession>
<evidence type="ECO:0000256" key="2">
    <source>
        <dbReference type="ARBA" id="ARBA00022692"/>
    </source>
</evidence>
<organism evidence="6 7">
    <name type="scientific">Tardiphaga alba</name>
    <dbReference type="NCBI Taxonomy" id="340268"/>
    <lineage>
        <taxon>Bacteria</taxon>
        <taxon>Pseudomonadati</taxon>
        <taxon>Pseudomonadota</taxon>
        <taxon>Alphaproteobacteria</taxon>
        <taxon>Hyphomicrobiales</taxon>
        <taxon>Nitrobacteraceae</taxon>
        <taxon>Tardiphaga</taxon>
    </lineage>
</organism>
<keyword evidence="2 5" id="KW-0812">Transmembrane</keyword>
<protein>
    <recommendedName>
        <fullName evidence="5">UPF0314 protein RPMA_01015</fullName>
    </recommendedName>
</protein>
<keyword evidence="7" id="KW-1185">Reference proteome</keyword>
<feature type="transmembrane region" description="Helical" evidence="5">
    <location>
        <begin position="69"/>
        <end position="89"/>
    </location>
</feature>
<dbReference type="RefSeq" id="WP_211911089.1">
    <property type="nucleotide sequence ID" value="NZ_CP036498.1"/>
</dbReference>
<reference evidence="6 7" key="1">
    <citation type="submission" date="2019-02" db="EMBL/GenBank/DDBJ databases">
        <title>Emended description of the genus Rhodopseudomonas and description of Rhodopseudomonas albus sp. nov., a non-phototrophic, heavy-metal-tolerant bacterium isolated from garden soil.</title>
        <authorList>
            <person name="Bao Z."/>
            <person name="Cao W.W."/>
            <person name="Sato Y."/>
            <person name="Nishizawa T."/>
            <person name="Zhao J."/>
            <person name="Guo Y."/>
            <person name="Ohta H."/>
        </authorList>
    </citation>
    <scope>NUCLEOTIDE SEQUENCE [LARGE SCALE GENOMIC DNA]</scope>
    <source>
        <strain evidence="6 7">SK50-23</strain>
    </source>
</reference>
<comment type="similarity">
    <text evidence="5">Belongs to the UPF0314 family.</text>
</comment>
<comment type="subcellular location">
    <subcellularLocation>
        <location evidence="5">Cell membrane</location>
        <topology evidence="5">Multi-pass membrane protein</topology>
    </subcellularLocation>
</comment>
<dbReference type="EMBL" id="CP036498">
    <property type="protein sequence ID" value="QUS37601.1"/>
    <property type="molecule type" value="Genomic_DNA"/>
</dbReference>
<evidence type="ECO:0000256" key="3">
    <source>
        <dbReference type="ARBA" id="ARBA00022989"/>
    </source>
</evidence>
<evidence type="ECO:0000256" key="1">
    <source>
        <dbReference type="ARBA" id="ARBA00022475"/>
    </source>
</evidence>
<keyword evidence="4 5" id="KW-0472">Membrane</keyword>
<feature type="transmembrane region" description="Helical" evidence="5">
    <location>
        <begin position="21"/>
        <end position="39"/>
    </location>
</feature>
<proteinExistence type="inferred from homology"/>
<evidence type="ECO:0000313" key="7">
    <source>
        <dbReference type="Proteomes" id="UP000682843"/>
    </source>
</evidence>
<dbReference type="Proteomes" id="UP000682843">
    <property type="component" value="Chromosome"/>
</dbReference>
<evidence type="ECO:0000256" key="5">
    <source>
        <dbReference type="HAMAP-Rule" id="MF_01514"/>
    </source>
</evidence>
<feature type="transmembrane region" description="Helical" evidence="5">
    <location>
        <begin position="155"/>
        <end position="175"/>
    </location>
</feature>
<name>A0ABX8A3T5_9BRAD</name>
<dbReference type="NCBIfam" id="NF002099">
    <property type="entry name" value="PRK00944.1"/>
    <property type="match status" value="1"/>
</dbReference>
<evidence type="ECO:0000256" key="4">
    <source>
        <dbReference type="ARBA" id="ARBA00023136"/>
    </source>
</evidence>
<dbReference type="Pfam" id="PF10755">
    <property type="entry name" value="DUF2585"/>
    <property type="match status" value="1"/>
</dbReference>
<dbReference type="InterPro" id="IPR019691">
    <property type="entry name" value="DUF2585"/>
</dbReference>
<dbReference type="HAMAP" id="MF_01514">
    <property type="entry name" value="UPF0314"/>
    <property type="match status" value="1"/>
</dbReference>